<gene>
    <name evidence="6" type="ORF">FHU40_000397</name>
</gene>
<dbReference type="Gene3D" id="1.25.40.10">
    <property type="entry name" value="Tetratricopeptide repeat domain"/>
    <property type="match status" value="1"/>
</dbReference>
<dbReference type="InterPro" id="IPR016032">
    <property type="entry name" value="Sig_transdc_resp-reg_C-effctor"/>
</dbReference>
<dbReference type="PROSITE" id="PS50043">
    <property type="entry name" value="HTH_LUXR_2"/>
    <property type="match status" value="1"/>
</dbReference>
<dbReference type="Pfam" id="PF00196">
    <property type="entry name" value="GerE"/>
    <property type="match status" value="1"/>
</dbReference>
<keyword evidence="2" id="KW-0238">DNA-binding</keyword>
<name>A0A7W4VRS2_9ACTN</name>
<dbReference type="SUPFAM" id="SSF52540">
    <property type="entry name" value="P-loop containing nucleoside triphosphate hydrolases"/>
    <property type="match status" value="1"/>
</dbReference>
<dbReference type="AlphaFoldDB" id="A0A7W4VRS2"/>
<evidence type="ECO:0000256" key="4">
    <source>
        <dbReference type="SAM" id="MobiDB-lite"/>
    </source>
</evidence>
<feature type="region of interest" description="Disordered" evidence="4">
    <location>
        <begin position="1"/>
        <end position="34"/>
    </location>
</feature>
<dbReference type="Gene3D" id="1.10.10.10">
    <property type="entry name" value="Winged helix-like DNA-binding domain superfamily/Winged helix DNA-binding domain"/>
    <property type="match status" value="1"/>
</dbReference>
<evidence type="ECO:0000256" key="3">
    <source>
        <dbReference type="ARBA" id="ARBA00023163"/>
    </source>
</evidence>
<reference evidence="6 7" key="1">
    <citation type="submission" date="2020-08" db="EMBL/GenBank/DDBJ databases">
        <title>Sequencing the genomes of 1000 actinobacteria strains.</title>
        <authorList>
            <person name="Klenk H.-P."/>
        </authorList>
    </citation>
    <scope>NUCLEOTIDE SEQUENCE [LARGE SCALE GENOMIC DNA]</scope>
    <source>
        <strain evidence="6 7">DSM 105498</strain>
    </source>
</reference>
<dbReference type="EMBL" id="JACHWR010000001">
    <property type="protein sequence ID" value="MBB3040596.1"/>
    <property type="molecule type" value="Genomic_DNA"/>
</dbReference>
<proteinExistence type="predicted"/>
<organism evidence="6 7">
    <name type="scientific">Nocardioides soli</name>
    <dbReference type="NCBI Taxonomy" id="1036020"/>
    <lineage>
        <taxon>Bacteria</taxon>
        <taxon>Bacillati</taxon>
        <taxon>Actinomycetota</taxon>
        <taxon>Actinomycetes</taxon>
        <taxon>Propionibacteriales</taxon>
        <taxon>Nocardioidaceae</taxon>
        <taxon>Nocardioides</taxon>
    </lineage>
</organism>
<dbReference type="SUPFAM" id="SSF46894">
    <property type="entry name" value="C-terminal effector domain of the bipartite response regulators"/>
    <property type="match status" value="1"/>
</dbReference>
<dbReference type="PANTHER" id="PTHR44688">
    <property type="entry name" value="DNA-BINDING TRANSCRIPTIONAL ACTIVATOR DEVR_DOSR"/>
    <property type="match status" value="1"/>
</dbReference>
<sequence length="898" mass="97951">MGALSEEDQRAPAPVDRTDPLDGESRAGRSAVRQAKLRPAVNPAYLLPRPRLHALLEGAVDAPLTLVVAPAGSGKTSLLRSWAAETRHPLAWLTIDEDDRDPAQFWRAVLAALEGIAPQAAASTTDLLHRPQLLLEAVGALLDDLEARDYPPRVLVIDDLDVLDEVEPVVSSLSHFVQHLPAWLHVVVASRRTPPLPVHRLRARGQLGEVYFPELRFSFEEATAMLARLAPSLDPDVVAEVATRAGGWAASIQLAALGARSAQARGRRYLPSQDDERLHLADYVWHEVLVNERPDVVDVLLATAVVKHVDPDLARRLADRTDAVDLLALAEQRGLFLTRTEPHGFEMHDLVRETLLAVLAERSPERLAELHAQAAAWHEAHGQTASALDHWVRAERPREALRLLAAQAPALYDSGQESTIQRTIAALPDAVIADGVDAMMEFAWCHLLVDRRRFAALVDGLGRLVRDDLDVDPVWGARMEVLESVAATLRGHWDDGASLARSALESLGESWWLDPLGQFAWNVIARDVALSERWDDAGHEAREIIRALSVTPERRIALEGSRALGEALSGHPDDALRLVAGARHATAHGSMTILRTEALTAEAIARRELGDAATALPILLELSEARIEPGPHCQLLAHLELTQARLADGDLEGAESAFGRATELVEVEMPGPGARTRLGRIGTLLSLAAGDLDAAYAWSGQVVDPFWTGMVAARLHLAAGDLGGAADALKTAEPGCVRHRVLQGLLQFRVAGSAPEAEAHLLDAVRLAASHGLVETVAAEGPDVLEAIERLAWHAPQHWLDRLRRVGPAETAVSTPLGLVEELTERELEVLRMLPSRLTLREIADELFITINTLKFHLKVIYRKLDCTSRAEAAEVARTVTGLRRTVQPPSTRRRWTS</sequence>
<dbReference type="PRINTS" id="PR00038">
    <property type="entry name" value="HTHLUXR"/>
</dbReference>
<comment type="caution">
    <text evidence="6">The sequence shown here is derived from an EMBL/GenBank/DDBJ whole genome shotgun (WGS) entry which is preliminary data.</text>
</comment>
<dbReference type="Pfam" id="PF13191">
    <property type="entry name" value="AAA_16"/>
    <property type="match status" value="1"/>
</dbReference>
<dbReference type="InterPro" id="IPR036388">
    <property type="entry name" value="WH-like_DNA-bd_sf"/>
</dbReference>
<evidence type="ECO:0000313" key="6">
    <source>
        <dbReference type="EMBL" id="MBB3040596.1"/>
    </source>
</evidence>
<feature type="compositionally biased region" description="Basic and acidic residues" evidence="4">
    <location>
        <begin position="16"/>
        <end position="27"/>
    </location>
</feature>
<dbReference type="InterPro" id="IPR011990">
    <property type="entry name" value="TPR-like_helical_dom_sf"/>
</dbReference>
<keyword evidence="1" id="KW-0805">Transcription regulation</keyword>
<dbReference type="InterPro" id="IPR059106">
    <property type="entry name" value="WHD_MalT"/>
</dbReference>
<dbReference type="PANTHER" id="PTHR44688:SF16">
    <property type="entry name" value="DNA-BINDING TRANSCRIPTIONAL ACTIVATOR DEVR_DOSR"/>
    <property type="match status" value="1"/>
</dbReference>
<feature type="domain" description="HTH luxR-type" evidence="5">
    <location>
        <begin position="816"/>
        <end position="881"/>
    </location>
</feature>
<evidence type="ECO:0000259" key="5">
    <source>
        <dbReference type="PROSITE" id="PS50043"/>
    </source>
</evidence>
<dbReference type="Proteomes" id="UP000589626">
    <property type="component" value="Unassembled WGS sequence"/>
</dbReference>
<dbReference type="CDD" id="cd06170">
    <property type="entry name" value="LuxR_C_like"/>
    <property type="match status" value="1"/>
</dbReference>
<dbReference type="GO" id="GO:0003677">
    <property type="term" value="F:DNA binding"/>
    <property type="evidence" value="ECO:0007669"/>
    <property type="project" value="UniProtKB-KW"/>
</dbReference>
<dbReference type="RefSeq" id="WP_183590608.1">
    <property type="nucleotide sequence ID" value="NZ_JACHWR010000001.1"/>
</dbReference>
<evidence type="ECO:0000313" key="7">
    <source>
        <dbReference type="Proteomes" id="UP000589626"/>
    </source>
</evidence>
<dbReference type="SMART" id="SM00421">
    <property type="entry name" value="HTH_LUXR"/>
    <property type="match status" value="1"/>
</dbReference>
<dbReference type="Pfam" id="PF25873">
    <property type="entry name" value="WHD_MalT"/>
    <property type="match status" value="1"/>
</dbReference>
<protein>
    <submittedName>
        <fullName evidence="6">LuxR family maltose regulon positive regulatory protein</fullName>
    </submittedName>
</protein>
<dbReference type="InterPro" id="IPR041664">
    <property type="entry name" value="AAA_16"/>
</dbReference>
<keyword evidence="7" id="KW-1185">Reference proteome</keyword>
<keyword evidence="3" id="KW-0804">Transcription</keyword>
<evidence type="ECO:0000256" key="2">
    <source>
        <dbReference type="ARBA" id="ARBA00023125"/>
    </source>
</evidence>
<accession>A0A7W4VRS2</accession>
<dbReference type="InterPro" id="IPR000792">
    <property type="entry name" value="Tscrpt_reg_LuxR_C"/>
</dbReference>
<evidence type="ECO:0000256" key="1">
    <source>
        <dbReference type="ARBA" id="ARBA00023015"/>
    </source>
</evidence>
<dbReference type="Gene3D" id="3.40.50.300">
    <property type="entry name" value="P-loop containing nucleotide triphosphate hydrolases"/>
    <property type="match status" value="1"/>
</dbReference>
<dbReference type="GO" id="GO:0006355">
    <property type="term" value="P:regulation of DNA-templated transcription"/>
    <property type="evidence" value="ECO:0007669"/>
    <property type="project" value="InterPro"/>
</dbReference>
<dbReference type="InterPro" id="IPR027417">
    <property type="entry name" value="P-loop_NTPase"/>
</dbReference>